<keyword evidence="8 12" id="KW-1133">Transmembrane helix</keyword>
<dbReference type="AlphaFoldDB" id="F7ZKS4"/>
<evidence type="ECO:0000256" key="7">
    <source>
        <dbReference type="ARBA" id="ARBA00022982"/>
    </source>
</evidence>
<dbReference type="STRING" id="391595.RLO149_c007130"/>
<gene>
    <name evidence="14" type="ordered locus">RLO149_c007130</name>
</gene>
<feature type="transmembrane region" description="Helical" evidence="12">
    <location>
        <begin position="177"/>
        <end position="196"/>
    </location>
</feature>
<dbReference type="EMBL" id="CP002623">
    <property type="protein sequence ID" value="AEI92740.1"/>
    <property type="molecule type" value="Genomic_DNA"/>
</dbReference>
<dbReference type="PROSITE" id="PS50939">
    <property type="entry name" value="CYTOCHROME_B561"/>
    <property type="match status" value="1"/>
</dbReference>
<dbReference type="CDD" id="cd08760">
    <property type="entry name" value="Cyt_b561_FRRS1_like"/>
    <property type="match status" value="1"/>
</dbReference>
<dbReference type="Gene3D" id="1.20.120.1770">
    <property type="match status" value="1"/>
</dbReference>
<evidence type="ECO:0000256" key="2">
    <source>
        <dbReference type="ARBA" id="ARBA00004141"/>
    </source>
</evidence>
<evidence type="ECO:0000256" key="12">
    <source>
        <dbReference type="SAM" id="Phobius"/>
    </source>
</evidence>
<evidence type="ECO:0000313" key="15">
    <source>
        <dbReference type="Proteomes" id="UP000001353"/>
    </source>
</evidence>
<comment type="subcellular location">
    <subcellularLocation>
        <location evidence="2">Membrane</location>
        <topology evidence="2">Multi-pass membrane protein</topology>
    </subcellularLocation>
</comment>
<feature type="transmembrane region" description="Helical" evidence="12">
    <location>
        <begin position="100"/>
        <end position="118"/>
    </location>
</feature>
<dbReference type="KEGG" id="rli:RLO149_c007130"/>
<dbReference type="Pfam" id="PF03188">
    <property type="entry name" value="Cytochrom_B561"/>
    <property type="match status" value="1"/>
</dbReference>
<evidence type="ECO:0000256" key="6">
    <source>
        <dbReference type="ARBA" id="ARBA00022723"/>
    </source>
</evidence>
<organism evidence="14 15">
    <name type="scientific">Roseobacter litoralis (strain ATCC 49566 / DSM 6996 / JCM 21268 / NBRC 15278 / OCh 149)</name>
    <dbReference type="NCBI Taxonomy" id="391595"/>
    <lineage>
        <taxon>Bacteria</taxon>
        <taxon>Pseudomonadati</taxon>
        <taxon>Pseudomonadota</taxon>
        <taxon>Alphaproteobacteria</taxon>
        <taxon>Rhodobacterales</taxon>
        <taxon>Roseobacteraceae</taxon>
        <taxon>Roseobacter</taxon>
    </lineage>
</organism>
<dbReference type="OrthoDB" id="8687683at2"/>
<name>F7ZKS4_ROSLO</name>
<evidence type="ECO:0000256" key="3">
    <source>
        <dbReference type="ARBA" id="ARBA00022448"/>
    </source>
</evidence>
<evidence type="ECO:0000256" key="1">
    <source>
        <dbReference type="ARBA" id="ARBA00001970"/>
    </source>
</evidence>
<dbReference type="PANTHER" id="PTHR15422:SF24">
    <property type="entry name" value="DOMON RELATED DOMAIN-CONTAINING PROTEIN"/>
    <property type="match status" value="1"/>
</dbReference>
<dbReference type="InterPro" id="IPR045150">
    <property type="entry name" value="CYB561D1/2"/>
</dbReference>
<evidence type="ECO:0000259" key="13">
    <source>
        <dbReference type="PROSITE" id="PS50939"/>
    </source>
</evidence>
<accession>F7ZKS4</accession>
<dbReference type="GO" id="GO:0020037">
    <property type="term" value="F:heme binding"/>
    <property type="evidence" value="ECO:0007669"/>
    <property type="project" value="TreeGrafter"/>
</dbReference>
<feature type="domain" description="Cytochrome b561" evidence="13">
    <location>
        <begin position="1"/>
        <end position="206"/>
    </location>
</feature>
<keyword evidence="5 12" id="KW-0812">Transmembrane</keyword>
<feature type="region of interest" description="Disordered" evidence="11">
    <location>
        <begin position="220"/>
        <end position="254"/>
    </location>
</feature>
<evidence type="ECO:0000256" key="9">
    <source>
        <dbReference type="ARBA" id="ARBA00023004"/>
    </source>
</evidence>
<keyword evidence="10 12" id="KW-0472">Membrane</keyword>
<feature type="compositionally biased region" description="Basic and acidic residues" evidence="11">
    <location>
        <begin position="232"/>
        <end position="254"/>
    </location>
</feature>
<keyword evidence="6" id="KW-0479">Metal-binding</keyword>
<dbReference type="InterPro" id="IPR006593">
    <property type="entry name" value="Cyt_b561/ferric_Rdtase_TM"/>
</dbReference>
<proteinExistence type="predicted"/>
<dbReference type="HOGENOM" id="CLU_069591_0_0_5"/>
<keyword evidence="4" id="KW-0349">Heme</keyword>
<dbReference type="PANTHER" id="PTHR15422">
    <property type="entry name" value="OS05G0565100 PROTEIN"/>
    <property type="match status" value="1"/>
</dbReference>
<dbReference type="Proteomes" id="UP000001353">
    <property type="component" value="Chromosome"/>
</dbReference>
<reference evidence="14 15" key="1">
    <citation type="journal article" date="2011" name="BMC Genomics">
        <title>Comparative genome analysis and genome-guided physiological analysis of Roseobacter litoralis.</title>
        <authorList>
            <person name="Kalhoefer D."/>
            <person name="Thole S."/>
            <person name="Voget S."/>
            <person name="Lehmann R."/>
            <person name="Liesegang H."/>
            <person name="Wollher A."/>
            <person name="Daniel R."/>
            <person name="Simon M."/>
            <person name="Brinkhoff T."/>
        </authorList>
    </citation>
    <scope>NUCLEOTIDE SEQUENCE [LARGE SCALE GENOMIC DNA]</scope>
    <source>
        <strain evidence="15">ATCC 49566 / DSM 6996 / JCM 21268 / NBRC 15278 / OCh 149</strain>
    </source>
</reference>
<evidence type="ECO:0000256" key="11">
    <source>
        <dbReference type="SAM" id="MobiDB-lite"/>
    </source>
</evidence>
<dbReference type="SMART" id="SM00665">
    <property type="entry name" value="B561"/>
    <property type="match status" value="1"/>
</dbReference>
<dbReference type="GO" id="GO:0016020">
    <property type="term" value="C:membrane"/>
    <property type="evidence" value="ECO:0007669"/>
    <property type="project" value="UniProtKB-SubCell"/>
</dbReference>
<keyword evidence="3" id="KW-0813">Transport</keyword>
<evidence type="ECO:0000256" key="5">
    <source>
        <dbReference type="ARBA" id="ARBA00022692"/>
    </source>
</evidence>
<dbReference type="eggNOG" id="ENOG5030N08">
    <property type="taxonomic scope" value="Bacteria"/>
</dbReference>
<evidence type="ECO:0000313" key="14">
    <source>
        <dbReference type="EMBL" id="AEI92740.1"/>
    </source>
</evidence>
<sequence length="254" mass="28905">MMWDWLLAPIDPTRVHDVGFAVSWHARTMVIAWGVIAPLAILIARFFKILPGQDWPRELDVQVWWRCHLFGQLTVAALSVVGFVLLYWVSSDGPLSWHGWLGYGVLAALFVQVTLGFLRGDKGGPTMPGGNMRGDHYDMTRWRLIFEHVHKSVGYAAILLALVTIIFGLWHANAPNWMWVTLGLWWSGLLCAFVVLQRKGFAVDTYQAIWGADPAHPGNQRAAPGWGVRRMNIPDEQKGERDVRDDRRDRLQRN</sequence>
<feature type="transmembrane region" description="Helical" evidence="12">
    <location>
        <begin position="68"/>
        <end position="88"/>
    </location>
</feature>
<keyword evidence="7" id="KW-0249">Electron transport</keyword>
<evidence type="ECO:0000256" key="4">
    <source>
        <dbReference type="ARBA" id="ARBA00022617"/>
    </source>
</evidence>
<keyword evidence="9" id="KW-0408">Iron</keyword>
<protein>
    <recommendedName>
        <fullName evidence="13">Cytochrome b561 domain-containing protein</fullName>
    </recommendedName>
</protein>
<comment type="cofactor">
    <cofactor evidence="1">
        <name>heme b</name>
        <dbReference type="ChEBI" id="CHEBI:60344"/>
    </cofactor>
</comment>
<feature type="transmembrane region" description="Helical" evidence="12">
    <location>
        <begin position="153"/>
        <end position="171"/>
    </location>
</feature>
<keyword evidence="15" id="KW-1185">Reference proteome</keyword>
<dbReference type="GO" id="GO:0046872">
    <property type="term" value="F:metal ion binding"/>
    <property type="evidence" value="ECO:0007669"/>
    <property type="project" value="UniProtKB-KW"/>
</dbReference>
<evidence type="ECO:0000256" key="10">
    <source>
        <dbReference type="ARBA" id="ARBA00023136"/>
    </source>
</evidence>
<feature type="transmembrane region" description="Helical" evidence="12">
    <location>
        <begin position="30"/>
        <end position="47"/>
    </location>
</feature>
<dbReference type="GO" id="GO:0140575">
    <property type="term" value="F:transmembrane monodehydroascorbate reductase activity"/>
    <property type="evidence" value="ECO:0007669"/>
    <property type="project" value="InterPro"/>
</dbReference>
<evidence type="ECO:0000256" key="8">
    <source>
        <dbReference type="ARBA" id="ARBA00022989"/>
    </source>
</evidence>